<accession>A0A819DIA7</accession>
<dbReference type="Proteomes" id="UP000663842">
    <property type="component" value="Unassembled WGS sequence"/>
</dbReference>
<protein>
    <submittedName>
        <fullName evidence="1">Uncharacterized protein</fullName>
    </submittedName>
</protein>
<gene>
    <name evidence="1" type="ORF">UXM345_LOCUS7088</name>
</gene>
<reference evidence="1" key="1">
    <citation type="submission" date="2021-02" db="EMBL/GenBank/DDBJ databases">
        <authorList>
            <person name="Nowell W R."/>
        </authorList>
    </citation>
    <scope>NUCLEOTIDE SEQUENCE</scope>
</reference>
<dbReference type="AlphaFoldDB" id="A0A819DIA7"/>
<organism evidence="1 2">
    <name type="scientific">Rotaria magnacalcarata</name>
    <dbReference type="NCBI Taxonomy" id="392030"/>
    <lineage>
        <taxon>Eukaryota</taxon>
        <taxon>Metazoa</taxon>
        <taxon>Spiralia</taxon>
        <taxon>Gnathifera</taxon>
        <taxon>Rotifera</taxon>
        <taxon>Eurotatoria</taxon>
        <taxon>Bdelloidea</taxon>
        <taxon>Philodinida</taxon>
        <taxon>Philodinidae</taxon>
        <taxon>Rotaria</taxon>
    </lineage>
</organism>
<comment type="caution">
    <text evidence="1">The sequence shown here is derived from an EMBL/GenBank/DDBJ whole genome shotgun (WGS) entry which is preliminary data.</text>
</comment>
<sequence length="178" mass="20009">MSYALIPHKTIAKVRIMVKRGGYVTDEWPDGYATKSNSSDSVYLACEFVVVGGEYDNRKVWSNIGLYSAASDKYASIGRSTIKAILNSANNLHPEDKPPQAVEVRNIKDFGDLNDLEVVAEITIDDKGKTPKNEIKTIITPGHPKYEEYMQFKNGRYKIDYGVHARPEVVLHNDEVPF</sequence>
<evidence type="ECO:0000313" key="2">
    <source>
        <dbReference type="Proteomes" id="UP000663842"/>
    </source>
</evidence>
<evidence type="ECO:0000313" key="1">
    <source>
        <dbReference type="EMBL" id="CAF3838820.1"/>
    </source>
</evidence>
<proteinExistence type="predicted"/>
<name>A0A819DIA7_9BILA</name>
<dbReference type="EMBL" id="CAJOBF010000579">
    <property type="protein sequence ID" value="CAF3838820.1"/>
    <property type="molecule type" value="Genomic_DNA"/>
</dbReference>